<dbReference type="OrthoDB" id="25165at2759"/>
<dbReference type="Gene3D" id="3.40.30.50">
    <property type="entry name" value="Sep15/SelM thioredoxin-like domain, active-site redox motif"/>
    <property type="match status" value="1"/>
</dbReference>
<dbReference type="SUPFAM" id="SSF52833">
    <property type="entry name" value="Thioredoxin-like"/>
    <property type="match status" value="1"/>
</dbReference>
<evidence type="ECO:0000256" key="5">
    <source>
        <dbReference type="SAM" id="SignalP"/>
    </source>
</evidence>
<dbReference type="Proteomes" id="UP000515159">
    <property type="component" value="Chromosome 8"/>
</dbReference>
<dbReference type="InterPro" id="IPR036249">
    <property type="entry name" value="Thioredoxin-like_sf"/>
</dbReference>
<dbReference type="InterPro" id="IPR039992">
    <property type="entry name" value="Sep15_SelM"/>
</dbReference>
<dbReference type="FunCoup" id="A0A6P8S3R4">
    <property type="interactions" value="122"/>
</dbReference>
<evidence type="ECO:0000313" key="8">
    <source>
        <dbReference type="RefSeq" id="XP_033811898.1"/>
    </source>
</evidence>
<gene>
    <name evidence="8" type="primary">SELENOM</name>
</gene>
<evidence type="ECO:0000256" key="2">
    <source>
        <dbReference type="ARBA" id="ARBA00022729"/>
    </source>
</evidence>
<evidence type="ECO:0000256" key="4">
    <source>
        <dbReference type="ARBA" id="ARBA00040773"/>
    </source>
</evidence>
<dbReference type="InterPro" id="IPR038219">
    <property type="entry name" value="Sep15/SelM_sf"/>
</dbReference>
<organism evidence="7 8">
    <name type="scientific">Geotrypetes seraphini</name>
    <name type="common">Gaboon caecilian</name>
    <name type="synonym">Caecilia seraphini</name>
    <dbReference type="NCBI Taxonomy" id="260995"/>
    <lineage>
        <taxon>Eukaryota</taxon>
        <taxon>Metazoa</taxon>
        <taxon>Chordata</taxon>
        <taxon>Craniata</taxon>
        <taxon>Vertebrata</taxon>
        <taxon>Euteleostomi</taxon>
        <taxon>Amphibia</taxon>
        <taxon>Gymnophiona</taxon>
        <taxon>Geotrypetes</taxon>
    </lineage>
</organism>
<dbReference type="PANTHER" id="PTHR13077">
    <property type="entry name" value="SELENOPROTEIN F"/>
    <property type="match status" value="1"/>
</dbReference>
<evidence type="ECO:0000313" key="7">
    <source>
        <dbReference type="Proteomes" id="UP000515159"/>
    </source>
</evidence>
<feature type="chain" id="PRO_5028279937" description="Selenoprotein M" evidence="5">
    <location>
        <begin position="16"/>
        <end position="131"/>
    </location>
</feature>
<keyword evidence="7" id="KW-1185">Reference proteome</keyword>
<keyword evidence="3" id="KW-0712">Selenocysteine</keyword>
<dbReference type="InParanoid" id="A0A6P8S3R4"/>
<dbReference type="RefSeq" id="XP_033811898.1">
    <property type="nucleotide sequence ID" value="XM_033956007.1"/>
</dbReference>
<feature type="signal peptide" evidence="5">
    <location>
        <begin position="1"/>
        <end position="15"/>
    </location>
</feature>
<dbReference type="CTD" id="140606"/>
<dbReference type="GO" id="GO:0016491">
    <property type="term" value="F:oxidoreductase activity"/>
    <property type="evidence" value="ECO:0007669"/>
    <property type="project" value="TreeGrafter"/>
</dbReference>
<evidence type="ECO:0000259" key="6">
    <source>
        <dbReference type="Pfam" id="PF08806"/>
    </source>
</evidence>
<dbReference type="Pfam" id="PF08806">
    <property type="entry name" value="Sep15_SelM"/>
    <property type="match status" value="1"/>
</dbReference>
<feature type="domain" description="Selenoprotein F/M" evidence="6">
    <location>
        <begin position="32"/>
        <end position="91"/>
    </location>
</feature>
<evidence type="ECO:0000256" key="3">
    <source>
        <dbReference type="ARBA" id="ARBA00022933"/>
    </source>
</evidence>
<dbReference type="PANTHER" id="PTHR13077:SF7">
    <property type="entry name" value="SELENOPROTEIN M"/>
    <property type="match status" value="1"/>
</dbReference>
<reference evidence="8" key="1">
    <citation type="submission" date="2025-08" db="UniProtKB">
        <authorList>
            <consortium name="RefSeq"/>
        </authorList>
    </citation>
    <scope>IDENTIFICATION</scope>
</reference>
<keyword evidence="2 5" id="KW-0732">Signal</keyword>
<protein>
    <recommendedName>
        <fullName evidence="4">Selenoprotein M</fullName>
    </recommendedName>
</protein>
<dbReference type="GeneID" id="117365526"/>
<evidence type="ECO:0000256" key="1">
    <source>
        <dbReference type="ARBA" id="ARBA00005742"/>
    </source>
</evidence>
<dbReference type="GO" id="GO:0005788">
    <property type="term" value="C:endoplasmic reticulum lumen"/>
    <property type="evidence" value="ECO:0007669"/>
    <property type="project" value="TreeGrafter"/>
</dbReference>
<sequence>MWFLLLLGLFQPLLAYDINWKKLEGLTKCKVEVKAFITEDLPLFHNLEIVYVGGADPELICFNAKYKELERIPLKEMKRDKINQLVKDLGFYKKEKAGDPVPPEFLHAPAKVAPAGATKDTAHVEKEKQDL</sequence>
<comment type="similarity">
    <text evidence="1">Belongs to the selenoprotein M/F family.</text>
</comment>
<name>A0A6P8S3R4_GEOSA</name>
<dbReference type="AlphaFoldDB" id="A0A6P8S3R4"/>
<accession>A0A6P8S3R4</accession>
<dbReference type="KEGG" id="gsh:117365526"/>
<proteinExistence type="inferred from homology"/>
<dbReference type="InterPro" id="IPR014912">
    <property type="entry name" value="Sep15_SelM_dom"/>
</dbReference>